<keyword evidence="1" id="KW-0472">Membrane</keyword>
<organism evidence="2 3">
    <name type="scientific">Candidatus Woesebacteria bacterium GW2011_GWB1_38_8</name>
    <dbReference type="NCBI Taxonomy" id="1618570"/>
    <lineage>
        <taxon>Bacteria</taxon>
        <taxon>Candidatus Woeseibacteriota</taxon>
    </lineage>
</organism>
<evidence type="ECO:0000256" key="1">
    <source>
        <dbReference type="SAM" id="Phobius"/>
    </source>
</evidence>
<comment type="caution">
    <text evidence="2">The sequence shown here is derived from an EMBL/GenBank/DDBJ whole genome shotgun (WGS) entry which is preliminary data.</text>
</comment>
<dbReference type="AlphaFoldDB" id="A0A0G0L981"/>
<proteinExistence type="predicted"/>
<keyword evidence="1" id="KW-1133">Transmembrane helix</keyword>
<reference evidence="2 3" key="1">
    <citation type="journal article" date="2015" name="Nature">
        <title>rRNA introns, odd ribosomes, and small enigmatic genomes across a large radiation of phyla.</title>
        <authorList>
            <person name="Brown C.T."/>
            <person name="Hug L.A."/>
            <person name="Thomas B.C."/>
            <person name="Sharon I."/>
            <person name="Castelle C.J."/>
            <person name="Singh A."/>
            <person name="Wilkins M.J."/>
            <person name="Williams K.H."/>
            <person name="Banfield J.F."/>
        </authorList>
    </citation>
    <scope>NUCLEOTIDE SEQUENCE [LARGE SCALE GENOMIC DNA]</scope>
</reference>
<accession>A0A0G0L981</accession>
<gene>
    <name evidence="2" type="ORF">UT08_C0018G0026</name>
</gene>
<evidence type="ECO:0000313" key="2">
    <source>
        <dbReference type="EMBL" id="KKQ84420.1"/>
    </source>
</evidence>
<sequence length="216" mass="24622">MVLVNKNDLGFAQFLIILAEALVIISAIAFFAFKNGQVKLPSTLNDQLTPSADITANWKTYETNVCKALEISFKYSSNIKVLNSTTENRIFVFWEGSDLLIGLGISYVPKNQLGSYEHKNIKSLLDLEIGKSVVTFQTGDWKEIFTRKPNENIDGKLVYVYEAPFGWGRPYPIKRVLIPQEEGYCEILVEYETLEQVDKYPDLLDQILSTFKFTNQ</sequence>
<name>A0A0G0L981_9BACT</name>
<dbReference type="STRING" id="1618570.UT08_C0018G0026"/>
<evidence type="ECO:0000313" key="3">
    <source>
        <dbReference type="Proteomes" id="UP000034081"/>
    </source>
</evidence>
<protein>
    <submittedName>
        <fullName evidence="2">Uncharacterized protein</fullName>
    </submittedName>
</protein>
<dbReference type="EMBL" id="LBVL01000018">
    <property type="protein sequence ID" value="KKQ84420.1"/>
    <property type="molecule type" value="Genomic_DNA"/>
</dbReference>
<feature type="transmembrane region" description="Helical" evidence="1">
    <location>
        <begin position="12"/>
        <end position="33"/>
    </location>
</feature>
<dbReference type="Proteomes" id="UP000034081">
    <property type="component" value="Unassembled WGS sequence"/>
</dbReference>
<keyword evidence="1" id="KW-0812">Transmembrane</keyword>